<dbReference type="Gramene" id="TraesCS4B03G1016200.2">
    <property type="protein sequence ID" value="TraesCS4B03G1016200.2.CDS"/>
    <property type="gene ID" value="TraesCS4B03G1016200"/>
</dbReference>
<evidence type="ECO:0000259" key="2">
    <source>
        <dbReference type="Pfam" id="PF08718"/>
    </source>
</evidence>
<dbReference type="AlphaFoldDB" id="A0A3B6IYH3"/>
<feature type="domain" description="Glycolipid transfer protein" evidence="2">
    <location>
        <begin position="42"/>
        <end position="119"/>
    </location>
</feature>
<reference evidence="3" key="2">
    <citation type="submission" date="2018-10" db="UniProtKB">
        <authorList>
            <consortium name="EnsemblPlants"/>
        </authorList>
    </citation>
    <scope>IDENTIFICATION</scope>
</reference>
<dbReference type="Pfam" id="PF08718">
    <property type="entry name" value="GLTP"/>
    <property type="match status" value="2"/>
</dbReference>
<dbReference type="PANTHER" id="PTHR10219">
    <property type="entry name" value="GLYCOLIPID TRANSFER PROTEIN-RELATED"/>
    <property type="match status" value="1"/>
</dbReference>
<dbReference type="SUPFAM" id="SSF110004">
    <property type="entry name" value="Glycolipid transfer protein, GLTP"/>
    <property type="match status" value="2"/>
</dbReference>
<dbReference type="SMR" id="A0A3B6IYH3"/>
<dbReference type="GO" id="GO:1902388">
    <property type="term" value="F:ceramide 1-phosphate transfer activity"/>
    <property type="evidence" value="ECO:0000318"/>
    <property type="project" value="GO_Central"/>
</dbReference>
<dbReference type="InterPro" id="IPR036497">
    <property type="entry name" value="GLTP_sf"/>
</dbReference>
<feature type="region of interest" description="Disordered" evidence="1">
    <location>
        <begin position="1"/>
        <end position="35"/>
    </location>
</feature>
<evidence type="ECO:0000256" key="1">
    <source>
        <dbReference type="SAM" id="MobiDB-lite"/>
    </source>
</evidence>
<dbReference type="GO" id="GO:0005829">
    <property type="term" value="C:cytosol"/>
    <property type="evidence" value="ECO:0000318"/>
    <property type="project" value="GO_Central"/>
</dbReference>
<accession>A0A3B6IYH3</accession>
<proteinExistence type="predicted"/>
<dbReference type="PANTHER" id="PTHR10219:SF100">
    <property type="entry name" value="OS08G0108700 PROTEIN"/>
    <property type="match status" value="1"/>
</dbReference>
<evidence type="ECO:0000313" key="4">
    <source>
        <dbReference type="Proteomes" id="UP000019116"/>
    </source>
</evidence>
<dbReference type="GO" id="GO:0120009">
    <property type="term" value="P:intermembrane lipid transfer"/>
    <property type="evidence" value="ECO:0000318"/>
    <property type="project" value="GO_Central"/>
</dbReference>
<dbReference type="OrthoDB" id="205255at2759"/>
<dbReference type="Gene3D" id="1.10.3520.10">
    <property type="entry name" value="Glycolipid transfer protein"/>
    <property type="match status" value="2"/>
</dbReference>
<organism evidence="3">
    <name type="scientific">Triticum aestivum</name>
    <name type="common">Wheat</name>
    <dbReference type="NCBI Taxonomy" id="4565"/>
    <lineage>
        <taxon>Eukaryota</taxon>
        <taxon>Viridiplantae</taxon>
        <taxon>Streptophyta</taxon>
        <taxon>Embryophyta</taxon>
        <taxon>Tracheophyta</taxon>
        <taxon>Spermatophyta</taxon>
        <taxon>Magnoliopsida</taxon>
        <taxon>Liliopsida</taxon>
        <taxon>Poales</taxon>
        <taxon>Poaceae</taxon>
        <taxon>BOP clade</taxon>
        <taxon>Pooideae</taxon>
        <taxon>Triticodae</taxon>
        <taxon>Triticeae</taxon>
        <taxon>Triticinae</taxon>
        <taxon>Triticum</taxon>
    </lineage>
</organism>
<dbReference type="PaxDb" id="4565-Traes_4BL_FCEA75450.1"/>
<protein>
    <recommendedName>
        <fullName evidence="2">Glycolipid transfer protein domain-containing protein</fullName>
    </recommendedName>
</protein>
<dbReference type="InterPro" id="IPR014830">
    <property type="entry name" value="Glycolipid_transfer_prot_dom"/>
</dbReference>
<dbReference type="EnsemblPlants" id="TraesCS4B02G397500.2">
    <property type="protein sequence ID" value="TraesCS4B02G397500.2"/>
    <property type="gene ID" value="TraesCS4B02G397500"/>
</dbReference>
<dbReference type="Gramene" id="TraesSTA4B03G02408320.1">
    <property type="protein sequence ID" value="TraesSTA4B03G02408320.1"/>
    <property type="gene ID" value="TraesSTA4B03G02408320"/>
</dbReference>
<feature type="domain" description="Glycolipid transfer protein" evidence="2">
    <location>
        <begin position="136"/>
        <end position="261"/>
    </location>
</feature>
<sequence length="303" mass="34102">MEREKMERGKSELRMAIEDLSLPSSGDGEYQEQQGKIRRSSTMDLLCVSNQLLRVLDAIGPTLLVLRQDIQQNVQRLQDLHARDSSQYVSLTAIVMEEVEEGNSKKTNSCSRAIIWLARPQRVQSREPALEEKMSCDAIGPTLLVLTQDIEQNVQRLQDLHARDSLKYASLTAMVTKEVVEGTSKKTNSCARAIIWLARSVNFSIHLLEGLVKNSESSLQEMVEEAYKSTLKPFHGWISSAAYKVALCLIPERDIFIQLLMGSCQDPGYFGEDVMVLVSIAQPLLEEINAILVKHQLERLKST</sequence>
<reference evidence="3" key="1">
    <citation type="submission" date="2018-08" db="EMBL/GenBank/DDBJ databases">
        <authorList>
            <person name="Rossello M."/>
        </authorList>
    </citation>
    <scope>NUCLEOTIDE SEQUENCE [LARGE SCALE GENOMIC DNA]</scope>
    <source>
        <strain evidence="3">cv. Chinese Spring</strain>
    </source>
</reference>
<dbReference type="Gramene" id="TraesLAC4B03G02366640.1">
    <property type="protein sequence ID" value="TraesLAC4B03G02366640.1"/>
    <property type="gene ID" value="TraesLAC4B03G02366640"/>
</dbReference>
<evidence type="ECO:0000313" key="3">
    <source>
        <dbReference type="EnsemblPlants" id="TraesCS4B02G397500.2"/>
    </source>
</evidence>
<name>A0A3B6IYH3_WHEAT</name>
<dbReference type="Gramene" id="TraesMAC4B03G02411690.1">
    <property type="protein sequence ID" value="TraesMAC4B03G02411690.1"/>
    <property type="gene ID" value="TraesMAC4B03G02411690"/>
</dbReference>
<dbReference type="Gramene" id="TraesLDM4B03G02415140.1">
    <property type="protein sequence ID" value="TraesLDM4B03G02415140.1"/>
    <property type="gene ID" value="TraesLDM4B03G02415140"/>
</dbReference>
<dbReference type="Proteomes" id="UP000019116">
    <property type="component" value="Chromosome 4B"/>
</dbReference>
<dbReference type="Gramene" id="TraesCS4B02G397500.2">
    <property type="protein sequence ID" value="TraesCS4B02G397500.2"/>
    <property type="gene ID" value="TraesCS4B02G397500"/>
</dbReference>
<dbReference type="GO" id="GO:0035627">
    <property type="term" value="P:ceramide transport"/>
    <property type="evidence" value="ECO:0000318"/>
    <property type="project" value="GO_Central"/>
</dbReference>
<dbReference type="STRING" id="4565.A0A3B6IYH3"/>
<feature type="compositionally biased region" description="Basic and acidic residues" evidence="1">
    <location>
        <begin position="1"/>
        <end position="17"/>
    </location>
</feature>
<keyword evidence="4" id="KW-1185">Reference proteome</keyword>
<dbReference type="GO" id="GO:1902387">
    <property type="term" value="F:ceramide 1-phosphate binding"/>
    <property type="evidence" value="ECO:0000318"/>
    <property type="project" value="GO_Central"/>
</dbReference>